<organism evidence="2 3">
    <name type="scientific">Dactylosporangium maewongense</name>
    <dbReference type="NCBI Taxonomy" id="634393"/>
    <lineage>
        <taxon>Bacteria</taxon>
        <taxon>Bacillati</taxon>
        <taxon>Actinomycetota</taxon>
        <taxon>Actinomycetes</taxon>
        <taxon>Micromonosporales</taxon>
        <taxon>Micromonosporaceae</taxon>
        <taxon>Dactylosporangium</taxon>
    </lineage>
</organism>
<evidence type="ECO:0000256" key="1">
    <source>
        <dbReference type="SAM" id="MobiDB-lite"/>
    </source>
</evidence>
<feature type="compositionally biased region" description="Polar residues" evidence="1">
    <location>
        <begin position="317"/>
        <end position="329"/>
    </location>
</feature>
<dbReference type="Gene3D" id="3.40.50.150">
    <property type="entry name" value="Vaccinia Virus protein VP39"/>
    <property type="match status" value="1"/>
</dbReference>
<comment type="caution">
    <text evidence="2">The sequence shown here is derived from an EMBL/GenBank/DDBJ whole genome shotgun (WGS) entry which is preliminary data.</text>
</comment>
<dbReference type="InterPro" id="IPR029063">
    <property type="entry name" value="SAM-dependent_MTases_sf"/>
</dbReference>
<accession>A0ABN2CSD4</accession>
<evidence type="ECO:0000313" key="3">
    <source>
        <dbReference type="Proteomes" id="UP001501470"/>
    </source>
</evidence>
<gene>
    <name evidence="2" type="ORF">GCM10009827_101390</name>
</gene>
<evidence type="ECO:0008006" key="4">
    <source>
        <dbReference type="Google" id="ProtNLM"/>
    </source>
</evidence>
<dbReference type="EMBL" id="BAAAQD010000033">
    <property type="protein sequence ID" value="GAA1563497.1"/>
    <property type="molecule type" value="Genomic_DNA"/>
</dbReference>
<keyword evidence="3" id="KW-1185">Reference proteome</keyword>
<dbReference type="Pfam" id="PF04672">
    <property type="entry name" value="Methyltransf_19"/>
    <property type="match status" value="1"/>
</dbReference>
<evidence type="ECO:0000313" key="2">
    <source>
        <dbReference type="EMBL" id="GAA1563497.1"/>
    </source>
</evidence>
<sequence length="329" mass="35236">MTVVQHTSVLGGGRADLLRPHGTGRDWTIDQAAAQSYAHAIAVDLAWSAPEDVAVSRVMNALLDGHLNFAADRALAAQLATIVPGLRRVMHRARAFRRRALHTAVRSGCTQLLDLGAGFPAGDELAWPGTVVQVDRDPVVVADLNRATSRGRAVLAADLLAVDPLLDLIAERGLLRLDAPVTVLLTMILHHLEDVAARQLLTCLTRRLPTGSRLIVSVLTSDPLTDPQRAALTTRRTVTLPLYLRTAERTAAILAAADVPVRSATGRSGLLTAAITLSGPADLDASTAVRNLQYPSRRTPRRLQHNVTRQLAGDAPQTESSVEQSGRVQ</sequence>
<name>A0ABN2CSD4_9ACTN</name>
<protein>
    <recommendedName>
        <fullName evidence="4">S-adenosyl methyltransferase</fullName>
    </recommendedName>
</protein>
<dbReference type="RefSeq" id="WP_344512543.1">
    <property type="nucleotide sequence ID" value="NZ_BAAAQD010000033.1"/>
</dbReference>
<feature type="region of interest" description="Disordered" evidence="1">
    <location>
        <begin position="297"/>
        <end position="329"/>
    </location>
</feature>
<dbReference type="InterPro" id="IPR006764">
    <property type="entry name" value="SAM_dep_MeTrfase_SAV2177_type"/>
</dbReference>
<dbReference type="SUPFAM" id="SSF53335">
    <property type="entry name" value="S-adenosyl-L-methionine-dependent methyltransferases"/>
    <property type="match status" value="1"/>
</dbReference>
<reference evidence="2 3" key="1">
    <citation type="journal article" date="2019" name="Int. J. Syst. Evol. Microbiol.">
        <title>The Global Catalogue of Microorganisms (GCM) 10K type strain sequencing project: providing services to taxonomists for standard genome sequencing and annotation.</title>
        <authorList>
            <consortium name="The Broad Institute Genomics Platform"/>
            <consortium name="The Broad Institute Genome Sequencing Center for Infectious Disease"/>
            <person name="Wu L."/>
            <person name="Ma J."/>
        </authorList>
    </citation>
    <scope>NUCLEOTIDE SEQUENCE [LARGE SCALE GENOMIC DNA]</scope>
    <source>
        <strain evidence="2 3">JCM 15933</strain>
    </source>
</reference>
<proteinExistence type="predicted"/>
<dbReference type="Proteomes" id="UP001501470">
    <property type="component" value="Unassembled WGS sequence"/>
</dbReference>